<dbReference type="HOGENOM" id="CLU_063236_5_0_9"/>
<dbReference type="PROSITE" id="PS50949">
    <property type="entry name" value="HTH_GNTR"/>
    <property type="match status" value="1"/>
</dbReference>
<proteinExistence type="predicted"/>
<gene>
    <name evidence="6" type="primary">gmuR</name>
    <name evidence="6" type="ORF">U729_2743</name>
</gene>
<dbReference type="GO" id="GO:0003677">
    <property type="term" value="F:DNA binding"/>
    <property type="evidence" value="ECO:0007669"/>
    <property type="project" value="UniProtKB-KW"/>
</dbReference>
<dbReference type="Pfam" id="PF07702">
    <property type="entry name" value="UTRA"/>
    <property type="match status" value="1"/>
</dbReference>
<dbReference type="Gene3D" id="1.10.10.10">
    <property type="entry name" value="Winged helix-like DNA-binding domain superfamily/Winged helix DNA-binding domain"/>
    <property type="match status" value="1"/>
</dbReference>
<keyword evidence="2" id="KW-0805">Transcription regulation</keyword>
<dbReference type="GO" id="GO:0003700">
    <property type="term" value="F:DNA-binding transcription factor activity"/>
    <property type="evidence" value="ECO:0007669"/>
    <property type="project" value="InterPro"/>
</dbReference>
<evidence type="ECO:0000313" key="7">
    <source>
        <dbReference type="Proteomes" id="UP000030635"/>
    </source>
</evidence>
<dbReference type="InterPro" id="IPR036390">
    <property type="entry name" value="WH_DNA-bd_sf"/>
</dbReference>
<dbReference type="FunFam" id="3.40.1410.10:FF:000008">
    <property type="entry name" value="Transcriptional regulator, GntR family"/>
    <property type="match status" value="1"/>
</dbReference>
<evidence type="ECO:0000256" key="1">
    <source>
        <dbReference type="ARBA" id="ARBA00022491"/>
    </source>
</evidence>
<dbReference type="RefSeq" id="WP_039315964.1">
    <property type="nucleotide sequence ID" value="NZ_CP006905.1"/>
</dbReference>
<evidence type="ECO:0000256" key="2">
    <source>
        <dbReference type="ARBA" id="ARBA00023015"/>
    </source>
</evidence>
<dbReference type="InterPro" id="IPR036388">
    <property type="entry name" value="WH-like_DNA-bd_sf"/>
</dbReference>
<evidence type="ECO:0000259" key="5">
    <source>
        <dbReference type="PROSITE" id="PS50949"/>
    </source>
</evidence>
<dbReference type="PANTHER" id="PTHR44846">
    <property type="entry name" value="MANNOSYL-D-GLYCERATE TRANSPORT/METABOLISM SYSTEM REPRESSOR MNGR-RELATED"/>
    <property type="match status" value="1"/>
</dbReference>
<protein>
    <submittedName>
        <fullName evidence="6">HTH-type transcriptional regulator gmuR</fullName>
    </submittedName>
</protein>
<dbReference type="SUPFAM" id="SSF64288">
    <property type="entry name" value="Chorismate lyase-like"/>
    <property type="match status" value="1"/>
</dbReference>
<dbReference type="eggNOG" id="COG2188">
    <property type="taxonomic scope" value="Bacteria"/>
</dbReference>
<dbReference type="SMART" id="SM00345">
    <property type="entry name" value="HTH_GNTR"/>
    <property type="match status" value="1"/>
</dbReference>
<dbReference type="SMART" id="SM00866">
    <property type="entry name" value="UTRA"/>
    <property type="match status" value="1"/>
</dbReference>
<evidence type="ECO:0000313" key="6">
    <source>
        <dbReference type="EMBL" id="AIY84302.1"/>
    </source>
</evidence>
<keyword evidence="3" id="KW-0238">DNA-binding</keyword>
<accession>A0A0A7FXJ8</accession>
<name>A0A0A7FXJ8_9CLOT</name>
<dbReference type="PRINTS" id="PR00035">
    <property type="entry name" value="HTHGNTR"/>
</dbReference>
<dbReference type="EMBL" id="CP006905">
    <property type="protein sequence ID" value="AIY84302.1"/>
    <property type="molecule type" value="Genomic_DNA"/>
</dbReference>
<dbReference type="InterPro" id="IPR050679">
    <property type="entry name" value="Bact_HTH_transcr_reg"/>
</dbReference>
<evidence type="ECO:0000256" key="3">
    <source>
        <dbReference type="ARBA" id="ARBA00023125"/>
    </source>
</evidence>
<sequence>MNKYLEISSTLLKRIEIGFYDNTSNPIPNEIELAKEFNCSRMTLRKAIDILVKEGLIYRRRGAGSFIRESVYNEKFSFDNTELKGLTKSINTNIKNTVLSFKIMFPEENIAKALSITKDTPVYEIIRIRYINDYPYVIEKTYMNANLITGINEEVLKESIYDYIENRLNLKIDGSKKILRADISNDLDKKYLLLKDIEPVLEIEQIAYLRNGSAFEYSFSRHRYDKFEFTSFTTKN</sequence>
<dbReference type="SUPFAM" id="SSF46785">
    <property type="entry name" value="Winged helix' DNA-binding domain"/>
    <property type="match status" value="1"/>
</dbReference>
<dbReference type="InterPro" id="IPR000524">
    <property type="entry name" value="Tscrpt_reg_HTH_GntR"/>
</dbReference>
<dbReference type="InterPro" id="IPR011663">
    <property type="entry name" value="UTRA"/>
</dbReference>
<dbReference type="InterPro" id="IPR028978">
    <property type="entry name" value="Chorismate_lyase_/UTRA_dom_sf"/>
</dbReference>
<keyword evidence="7" id="KW-1185">Reference proteome</keyword>
<evidence type="ECO:0000256" key="4">
    <source>
        <dbReference type="ARBA" id="ARBA00023163"/>
    </source>
</evidence>
<dbReference type="Proteomes" id="UP000030635">
    <property type="component" value="Chromosome"/>
</dbReference>
<keyword evidence="4" id="KW-0804">Transcription</keyword>
<reference evidence="6 7" key="1">
    <citation type="journal article" date="2015" name="Infect. Genet. Evol.">
        <title>Genomic sequences of six botulinum neurotoxin-producing strains representing three clostridial species illustrate the mobility and diversity of botulinum neurotoxin genes.</title>
        <authorList>
            <person name="Smith T.J."/>
            <person name="Hill K.K."/>
            <person name="Xie G."/>
            <person name="Foley B.T."/>
            <person name="Williamson C.H."/>
            <person name="Foster J.T."/>
            <person name="Johnson S.L."/>
            <person name="Chertkov O."/>
            <person name="Teshima H."/>
            <person name="Gibbons H.S."/>
            <person name="Johnsky L.A."/>
            <person name="Karavis M.A."/>
            <person name="Smith L.A."/>
        </authorList>
    </citation>
    <scope>NUCLEOTIDE SEQUENCE [LARGE SCALE GENOMIC DNA]</scope>
    <source>
        <strain evidence="6">Sullivan</strain>
    </source>
</reference>
<dbReference type="PANTHER" id="PTHR44846:SF5">
    <property type="entry name" value="HTH-TYPE TRANSCRIPTIONAL REGULATOR GMUR"/>
    <property type="match status" value="1"/>
</dbReference>
<organism evidence="6 7">
    <name type="scientific">Clostridium baratii str. Sullivan</name>
    <dbReference type="NCBI Taxonomy" id="1415775"/>
    <lineage>
        <taxon>Bacteria</taxon>
        <taxon>Bacillati</taxon>
        <taxon>Bacillota</taxon>
        <taxon>Clostridia</taxon>
        <taxon>Eubacteriales</taxon>
        <taxon>Clostridiaceae</taxon>
        <taxon>Clostridium</taxon>
    </lineage>
</organism>
<dbReference type="Gene3D" id="3.40.1410.10">
    <property type="entry name" value="Chorismate lyase-like"/>
    <property type="match status" value="1"/>
</dbReference>
<dbReference type="STRING" id="1561.NPD11_285"/>
<feature type="domain" description="HTH gntR-type" evidence="5">
    <location>
        <begin position="1"/>
        <end position="70"/>
    </location>
</feature>
<dbReference type="KEGG" id="cbv:U729_2743"/>
<dbReference type="AlphaFoldDB" id="A0A0A7FXJ8"/>
<dbReference type="GO" id="GO:0045892">
    <property type="term" value="P:negative regulation of DNA-templated transcription"/>
    <property type="evidence" value="ECO:0007669"/>
    <property type="project" value="TreeGrafter"/>
</dbReference>
<dbReference type="OrthoDB" id="9816541at2"/>
<dbReference type="CDD" id="cd07377">
    <property type="entry name" value="WHTH_GntR"/>
    <property type="match status" value="1"/>
</dbReference>
<keyword evidence="1" id="KW-0678">Repressor</keyword>
<dbReference type="Pfam" id="PF00392">
    <property type="entry name" value="GntR"/>
    <property type="match status" value="1"/>
</dbReference>